<keyword evidence="2" id="KW-1185">Reference proteome</keyword>
<reference evidence="2" key="1">
    <citation type="journal article" date="2015" name="PLoS Genet.">
        <title>Genome Sequence and Transcriptome Analyses of Chrysochromulina tobin: Metabolic Tools for Enhanced Algal Fitness in the Prominent Order Prymnesiales (Haptophyceae).</title>
        <authorList>
            <person name="Hovde B.T."/>
            <person name="Deodato C.R."/>
            <person name="Hunsperger H.M."/>
            <person name="Ryken S.A."/>
            <person name="Yost W."/>
            <person name="Jha R.K."/>
            <person name="Patterson J."/>
            <person name="Monnat R.J. Jr."/>
            <person name="Barlow S.B."/>
            <person name="Starkenburg S.R."/>
            <person name="Cattolico R.A."/>
        </authorList>
    </citation>
    <scope>NUCLEOTIDE SEQUENCE</scope>
    <source>
        <strain evidence="2">CCMP291</strain>
    </source>
</reference>
<comment type="caution">
    <text evidence="1">The sequence shown here is derived from an EMBL/GenBank/DDBJ whole genome shotgun (WGS) entry which is preliminary data.</text>
</comment>
<evidence type="ECO:0000313" key="2">
    <source>
        <dbReference type="Proteomes" id="UP000037460"/>
    </source>
</evidence>
<dbReference type="AlphaFoldDB" id="A0A0M0JGX0"/>
<dbReference type="Proteomes" id="UP000037460">
    <property type="component" value="Unassembled WGS sequence"/>
</dbReference>
<dbReference type="EMBL" id="JWZX01002919">
    <property type="protein sequence ID" value="KOO25861.1"/>
    <property type="molecule type" value="Genomic_DNA"/>
</dbReference>
<proteinExistence type="predicted"/>
<accession>A0A0M0JGX0</accession>
<sequence>MRDGRLAACIEKSFAWWSVAALVLFPKVTFIAKTDDDSLNHFTNLAALLRMSLTAARTRYLYGGWAQFTSFLPEHNVGCGWSHGPAGALAAQTVSQLGGIHTNCRFCVNHPFCYDRQGRSLGHPLNATIVGPFLFATGALEIMSTALARLVFASDSACAFVAAQRTFGRSTSVKDPTGLRVDETTIRTKYRPRGSLLWAPWSCSAEDSTIGLMVYQATQAARVEVDFVSLGGLIGDVSDQTHEVAHLITAHKLEIDDERLRADAEKEQADNTRGSWQRPLTHKNATYRASRRALMRRIVPRLEALNATIRAPPRVLSCFSRADVEQASAYDKAHPCQDQHVRWCRSSATMESCKRNPEAPPPAVARGHGGGGEGSVGLLTLSSSERMALATLWKWQYDTGSHHEALADDAQLVARWTGDLPRSDWPQFLIGRSLGAFVGDRLEDLFAVVVVRYELDVSRWQKALTLKHVMVVDAIAFSPSVPDHLRGLLHAALVQCILELGETHSMAVTFIEEFDV</sequence>
<organism evidence="1 2">
    <name type="scientific">Chrysochromulina tobinii</name>
    <dbReference type="NCBI Taxonomy" id="1460289"/>
    <lineage>
        <taxon>Eukaryota</taxon>
        <taxon>Haptista</taxon>
        <taxon>Haptophyta</taxon>
        <taxon>Prymnesiophyceae</taxon>
        <taxon>Prymnesiales</taxon>
        <taxon>Chrysochromulinaceae</taxon>
        <taxon>Chrysochromulina</taxon>
    </lineage>
</organism>
<gene>
    <name evidence="1" type="ORF">Ctob_001397</name>
</gene>
<evidence type="ECO:0000313" key="1">
    <source>
        <dbReference type="EMBL" id="KOO25861.1"/>
    </source>
</evidence>
<dbReference type="OrthoDB" id="10578075at2759"/>
<name>A0A0M0JGX0_9EUKA</name>
<protein>
    <submittedName>
        <fullName evidence="1">Uncharacterized protein</fullName>
    </submittedName>
</protein>